<sequence length="491" mass="55361">MVGVPGRSKACVTCRKRRKGCDFARPACNRCKQAGLVCGGYDTPRVFVVSTPESRQPGYSLSAATESHSPWIGKMTWERLQDSHEVATYTTNFSLLARPEDERRCLDLFWEAYFPSGKPLPEVVHIVRSYNCSWTETARSHYQKDNSLRYALWANCLFFTGRRLGNNGSWMIEEATKLYGKALTGLRKSLCLSNGARRDALIATIKLVSMFEASSRQVDQRPETEPSQNWQRGHYAGELALFIARSPHAHIDGNAHHMFADERIEMALVAILQRKRLVLSTPEWKTIPFQKVPKNLKDMLVDVLVDMPDVVHAFDQMQLCRRDPNRQAELRDKLVQKCWDLDQQLQNWLHTVCQAVPKMDLVTKIGQTHGLVLYWTTSLVLYTILHRASLVPLGSGSDATDLCSSSKQQHLDPIFHAEKLAEAIPLLLQPSAGLYGWQGAELPLEVAIQHISNTPLPLTLHHDESSLDKIKALVETFRSLKQSLAKGPLVG</sequence>
<dbReference type="Proteomes" id="UP001302126">
    <property type="component" value="Unassembled WGS sequence"/>
</dbReference>
<dbReference type="Pfam" id="PF00172">
    <property type="entry name" value="Zn_clus"/>
    <property type="match status" value="1"/>
</dbReference>
<dbReference type="SUPFAM" id="SSF57701">
    <property type="entry name" value="Zn2/Cys6 DNA-binding domain"/>
    <property type="match status" value="1"/>
</dbReference>
<dbReference type="EMBL" id="MU864642">
    <property type="protein sequence ID" value="KAK4182549.1"/>
    <property type="molecule type" value="Genomic_DNA"/>
</dbReference>
<evidence type="ECO:0000259" key="2">
    <source>
        <dbReference type="PROSITE" id="PS50048"/>
    </source>
</evidence>
<dbReference type="SMART" id="SM00066">
    <property type="entry name" value="GAL4"/>
    <property type="match status" value="1"/>
</dbReference>
<evidence type="ECO:0000256" key="1">
    <source>
        <dbReference type="ARBA" id="ARBA00023242"/>
    </source>
</evidence>
<evidence type="ECO:0000313" key="4">
    <source>
        <dbReference type="Proteomes" id="UP001302126"/>
    </source>
</evidence>
<dbReference type="PROSITE" id="PS50048">
    <property type="entry name" value="ZN2_CY6_FUNGAL_2"/>
    <property type="match status" value="1"/>
</dbReference>
<keyword evidence="4" id="KW-1185">Reference proteome</keyword>
<keyword evidence="1" id="KW-0539">Nucleus</keyword>
<dbReference type="InterPro" id="IPR001138">
    <property type="entry name" value="Zn2Cys6_DnaBD"/>
</dbReference>
<dbReference type="GO" id="GO:0008270">
    <property type="term" value="F:zinc ion binding"/>
    <property type="evidence" value="ECO:0007669"/>
    <property type="project" value="InterPro"/>
</dbReference>
<dbReference type="GO" id="GO:0000981">
    <property type="term" value="F:DNA-binding transcription factor activity, RNA polymerase II-specific"/>
    <property type="evidence" value="ECO:0007669"/>
    <property type="project" value="InterPro"/>
</dbReference>
<reference evidence="3" key="1">
    <citation type="journal article" date="2023" name="Mol. Phylogenet. Evol.">
        <title>Genome-scale phylogeny and comparative genomics of the fungal order Sordariales.</title>
        <authorList>
            <person name="Hensen N."/>
            <person name="Bonometti L."/>
            <person name="Westerberg I."/>
            <person name="Brannstrom I.O."/>
            <person name="Guillou S."/>
            <person name="Cros-Aarteil S."/>
            <person name="Calhoun S."/>
            <person name="Haridas S."/>
            <person name="Kuo A."/>
            <person name="Mondo S."/>
            <person name="Pangilinan J."/>
            <person name="Riley R."/>
            <person name="LaButti K."/>
            <person name="Andreopoulos B."/>
            <person name="Lipzen A."/>
            <person name="Chen C."/>
            <person name="Yan M."/>
            <person name="Daum C."/>
            <person name="Ng V."/>
            <person name="Clum A."/>
            <person name="Steindorff A."/>
            <person name="Ohm R.A."/>
            <person name="Martin F."/>
            <person name="Silar P."/>
            <person name="Natvig D.O."/>
            <person name="Lalanne C."/>
            <person name="Gautier V."/>
            <person name="Ament-Velasquez S.L."/>
            <person name="Kruys A."/>
            <person name="Hutchinson M.I."/>
            <person name="Powell A.J."/>
            <person name="Barry K."/>
            <person name="Miller A.N."/>
            <person name="Grigoriev I.V."/>
            <person name="Debuchy R."/>
            <person name="Gladieux P."/>
            <person name="Hiltunen Thoren M."/>
            <person name="Johannesson H."/>
        </authorList>
    </citation>
    <scope>NUCLEOTIDE SEQUENCE</scope>
    <source>
        <strain evidence="3">PSN309</strain>
    </source>
</reference>
<dbReference type="CDD" id="cd00067">
    <property type="entry name" value="GAL4"/>
    <property type="match status" value="1"/>
</dbReference>
<reference evidence="3" key="2">
    <citation type="submission" date="2023-05" db="EMBL/GenBank/DDBJ databases">
        <authorList>
            <consortium name="Lawrence Berkeley National Laboratory"/>
            <person name="Steindorff A."/>
            <person name="Hensen N."/>
            <person name="Bonometti L."/>
            <person name="Westerberg I."/>
            <person name="Brannstrom I.O."/>
            <person name="Guillou S."/>
            <person name="Cros-Aarteil S."/>
            <person name="Calhoun S."/>
            <person name="Haridas S."/>
            <person name="Kuo A."/>
            <person name="Mondo S."/>
            <person name="Pangilinan J."/>
            <person name="Riley R."/>
            <person name="Labutti K."/>
            <person name="Andreopoulos B."/>
            <person name="Lipzen A."/>
            <person name="Chen C."/>
            <person name="Yanf M."/>
            <person name="Daum C."/>
            <person name="Ng V."/>
            <person name="Clum A."/>
            <person name="Ohm R."/>
            <person name="Martin F."/>
            <person name="Silar P."/>
            <person name="Natvig D."/>
            <person name="Lalanne C."/>
            <person name="Gautier V."/>
            <person name="Ament-Velasquez S.L."/>
            <person name="Kruys A."/>
            <person name="Hutchinson M.I."/>
            <person name="Powell A.J."/>
            <person name="Barry K."/>
            <person name="Miller A.N."/>
            <person name="Grigoriev I.V."/>
            <person name="Debuchy R."/>
            <person name="Gladieux P."/>
            <person name="Thoren M.H."/>
            <person name="Johannesson H."/>
        </authorList>
    </citation>
    <scope>NUCLEOTIDE SEQUENCE</scope>
    <source>
        <strain evidence="3">PSN309</strain>
    </source>
</reference>
<dbReference type="InterPro" id="IPR053178">
    <property type="entry name" value="Osmoadaptation_assoc"/>
</dbReference>
<organism evidence="3 4">
    <name type="scientific">Podospora australis</name>
    <dbReference type="NCBI Taxonomy" id="1536484"/>
    <lineage>
        <taxon>Eukaryota</taxon>
        <taxon>Fungi</taxon>
        <taxon>Dikarya</taxon>
        <taxon>Ascomycota</taxon>
        <taxon>Pezizomycotina</taxon>
        <taxon>Sordariomycetes</taxon>
        <taxon>Sordariomycetidae</taxon>
        <taxon>Sordariales</taxon>
        <taxon>Podosporaceae</taxon>
        <taxon>Podospora</taxon>
    </lineage>
</organism>
<evidence type="ECO:0000313" key="3">
    <source>
        <dbReference type="EMBL" id="KAK4182549.1"/>
    </source>
</evidence>
<dbReference type="AlphaFoldDB" id="A0AAN6WIS5"/>
<dbReference type="PANTHER" id="PTHR38111:SF11">
    <property type="entry name" value="TRANSCRIPTION FACTOR DOMAIN-CONTAINING PROTEIN-RELATED"/>
    <property type="match status" value="1"/>
</dbReference>
<feature type="domain" description="Zn(2)-C6 fungal-type" evidence="2">
    <location>
        <begin position="10"/>
        <end position="38"/>
    </location>
</feature>
<dbReference type="Gene3D" id="4.10.240.10">
    <property type="entry name" value="Zn(2)-C6 fungal-type DNA-binding domain"/>
    <property type="match status" value="1"/>
</dbReference>
<proteinExistence type="predicted"/>
<dbReference type="PROSITE" id="PS00463">
    <property type="entry name" value="ZN2_CY6_FUNGAL_1"/>
    <property type="match status" value="1"/>
</dbReference>
<accession>A0AAN6WIS5</accession>
<protein>
    <submittedName>
        <fullName evidence="3">Sterigmatocystin biosynthesis regulatory protein</fullName>
    </submittedName>
</protein>
<name>A0AAN6WIS5_9PEZI</name>
<comment type="caution">
    <text evidence="3">The sequence shown here is derived from an EMBL/GenBank/DDBJ whole genome shotgun (WGS) entry which is preliminary data.</text>
</comment>
<dbReference type="InterPro" id="IPR036864">
    <property type="entry name" value="Zn2-C6_fun-type_DNA-bd_sf"/>
</dbReference>
<gene>
    <name evidence="3" type="ORF">QBC35DRAFT_395767</name>
</gene>
<dbReference type="PANTHER" id="PTHR38111">
    <property type="entry name" value="ZN(2)-C6 FUNGAL-TYPE DOMAIN-CONTAINING PROTEIN-RELATED"/>
    <property type="match status" value="1"/>
</dbReference>